<dbReference type="InterPro" id="IPR000594">
    <property type="entry name" value="ThiF_NAD_FAD-bd"/>
</dbReference>
<dbReference type="Proteomes" id="UP000092460">
    <property type="component" value="Unassembled WGS sequence"/>
</dbReference>
<evidence type="ECO:0000313" key="3">
    <source>
        <dbReference type="Proteomes" id="UP000092460"/>
    </source>
</evidence>
<dbReference type="STRING" id="67801.A0A1B0C4K0"/>
<organism evidence="2 3">
    <name type="scientific">Glossina palpalis gambiensis</name>
    <dbReference type="NCBI Taxonomy" id="67801"/>
    <lineage>
        <taxon>Eukaryota</taxon>
        <taxon>Metazoa</taxon>
        <taxon>Ecdysozoa</taxon>
        <taxon>Arthropoda</taxon>
        <taxon>Hexapoda</taxon>
        <taxon>Insecta</taxon>
        <taxon>Pterygota</taxon>
        <taxon>Neoptera</taxon>
        <taxon>Endopterygota</taxon>
        <taxon>Diptera</taxon>
        <taxon>Brachycera</taxon>
        <taxon>Muscomorpha</taxon>
        <taxon>Hippoboscoidea</taxon>
        <taxon>Glossinidae</taxon>
        <taxon>Glossina</taxon>
    </lineage>
</organism>
<dbReference type="GO" id="GO:0008641">
    <property type="term" value="F:ubiquitin-like modifier activating enzyme activity"/>
    <property type="evidence" value="ECO:0007669"/>
    <property type="project" value="InterPro"/>
</dbReference>
<reference evidence="2" key="2">
    <citation type="submission" date="2020-05" db="UniProtKB">
        <authorList>
            <consortium name="EnsemblMetazoa"/>
        </authorList>
    </citation>
    <scope>IDENTIFICATION</scope>
    <source>
        <strain evidence="2">IAEA</strain>
    </source>
</reference>
<dbReference type="VEuPathDB" id="VectorBase:GPPI048960"/>
<name>A0A1B0C4K0_9MUSC</name>
<proteinExistence type="predicted"/>
<sequence length="386" mass="44619">MAVFNVWILMRLSEKSDCRVEHRDFQPKLSLFLTQQQLKQRLESKQKLSVSLKLQITEVQEARNLLDEGDTRRAPFCCNKNFNLLAYVMIKNWNESQIWQVQQTIEGDDYLKEFNNKNLKFVGQELNCNRKLQPRMISMKESMDPTTIKFRKSKFKTNERLLPDLNLNILATTKCLLFGADTLGYDVALLLLIDVFLFNTSSTFDNNKDFSGMGGFERIFCVDGGKVSFSNPMRQYLYTRQDACKDNIIKSTIAAERIKEINPSVNSSGYVLNMPMPGHPIGKRLKEQTIKDLSKLKDLAQQHHALESRWLPTLLGKAYRKIGTKAALGFGSYLVQRHGSTRRVEKIDDTATEVQVDNLRCIKGEDLGCYFCNDWIYKYPCLRFKL</sequence>
<dbReference type="EnsemblMetazoa" id="GPPI048960-RA">
    <property type="protein sequence ID" value="GPPI048960-PA"/>
    <property type="gene ID" value="GPPI048960"/>
</dbReference>
<dbReference type="EMBL" id="JXJN01025509">
    <property type="status" value="NOT_ANNOTATED_CDS"/>
    <property type="molecule type" value="Genomic_DNA"/>
</dbReference>
<dbReference type="Pfam" id="PF00899">
    <property type="entry name" value="ThiF"/>
    <property type="match status" value="1"/>
</dbReference>
<dbReference type="SUPFAM" id="SSF69572">
    <property type="entry name" value="Activating enzymes of the ubiquitin-like proteins"/>
    <property type="match status" value="1"/>
</dbReference>
<keyword evidence="3" id="KW-1185">Reference proteome</keyword>
<feature type="domain" description="THIF-type NAD/FAD binding fold" evidence="1">
    <location>
        <begin position="214"/>
        <end position="273"/>
    </location>
</feature>
<dbReference type="AlphaFoldDB" id="A0A1B0C4K0"/>
<evidence type="ECO:0000313" key="2">
    <source>
        <dbReference type="EnsemblMetazoa" id="GPPI048960-PA"/>
    </source>
</evidence>
<protein>
    <recommendedName>
        <fullName evidence="1">THIF-type NAD/FAD binding fold domain-containing protein</fullName>
    </recommendedName>
</protein>
<evidence type="ECO:0000259" key="1">
    <source>
        <dbReference type="Pfam" id="PF00899"/>
    </source>
</evidence>
<reference evidence="3" key="1">
    <citation type="submission" date="2015-01" db="EMBL/GenBank/DDBJ databases">
        <authorList>
            <person name="Aksoy S."/>
            <person name="Warren W."/>
            <person name="Wilson R.K."/>
        </authorList>
    </citation>
    <scope>NUCLEOTIDE SEQUENCE [LARGE SCALE GENOMIC DNA]</scope>
    <source>
        <strain evidence="3">IAEA</strain>
    </source>
</reference>
<accession>A0A1B0C4K0</accession>
<dbReference type="InterPro" id="IPR035985">
    <property type="entry name" value="Ubiquitin-activating_enz"/>
</dbReference>
<dbReference type="Gene3D" id="3.40.50.720">
    <property type="entry name" value="NAD(P)-binding Rossmann-like Domain"/>
    <property type="match status" value="1"/>
</dbReference>